<dbReference type="PROSITE" id="PS00135">
    <property type="entry name" value="TRYPSIN_SER"/>
    <property type="match status" value="1"/>
</dbReference>
<dbReference type="InterPro" id="IPR043504">
    <property type="entry name" value="Peptidase_S1_PA_chymotrypsin"/>
</dbReference>
<comment type="similarity">
    <text evidence="2">Belongs to the peptidase S1 family. CLIP subfamily.</text>
</comment>
<dbReference type="EMBL" id="HG994590">
    <property type="protein sequence ID" value="CAF2804515.1"/>
    <property type="molecule type" value="Genomic_DNA"/>
</dbReference>
<dbReference type="Proteomes" id="UP000675881">
    <property type="component" value="Chromosome 11"/>
</dbReference>
<proteinExistence type="inferred from homology"/>
<dbReference type="CDD" id="cd00190">
    <property type="entry name" value="Tryp_SPc"/>
    <property type="match status" value="1"/>
</dbReference>
<sequence>MWIKNFIFVTTYVSLATSFSTVIYDSCGYSTSKGLKGCKPRTSNRIIHGVGVEEGDIPWQVAIKLKPSSGPSFWCGGTIISESFVITAAHCLKDRIISGINIKLDISKCYVYAGGNLGQETGVQYNFSMYIMHPSFKKIDGKNIHDIGLVQIKDSFDFSSVIQPACLPFYQTEPVMTESSVVVSGWGRTDPKVDLAASRLMRADLYVKNISSSICKRGKEDVVDPDSLLCIWNPPSSGCFGDSGGPVTLEESGRCILVGVISQGVQCGATGQGAINVKVSYYLDWIYSNIMVSWLK</sequence>
<evidence type="ECO:0000313" key="3">
    <source>
        <dbReference type="EMBL" id="CAF2804515.1"/>
    </source>
</evidence>
<dbReference type="PROSITE" id="PS50240">
    <property type="entry name" value="TRYPSIN_DOM"/>
    <property type="match status" value="1"/>
</dbReference>
<dbReference type="InterPro" id="IPR033116">
    <property type="entry name" value="TRYPSIN_SER"/>
</dbReference>
<accession>A0A7R8CFA9</accession>
<dbReference type="PROSITE" id="PS00134">
    <property type="entry name" value="TRYPSIN_HIS"/>
    <property type="match status" value="1"/>
</dbReference>
<dbReference type="Pfam" id="PF00089">
    <property type="entry name" value="Trypsin"/>
    <property type="match status" value="1"/>
</dbReference>
<dbReference type="InterPro" id="IPR001314">
    <property type="entry name" value="Peptidase_S1A"/>
</dbReference>
<reference evidence="3" key="1">
    <citation type="submission" date="2021-02" db="EMBL/GenBank/DDBJ databases">
        <authorList>
            <person name="Bekaert M."/>
        </authorList>
    </citation>
    <scope>NUCLEOTIDE SEQUENCE</scope>
    <source>
        <strain evidence="3">IoA-00</strain>
    </source>
</reference>
<name>A0A7R8CFA9_LEPSM</name>
<dbReference type="AlphaFoldDB" id="A0A7R8CFA9"/>
<evidence type="ECO:0000313" key="4">
    <source>
        <dbReference type="Proteomes" id="UP000675881"/>
    </source>
</evidence>
<evidence type="ECO:0000256" key="2">
    <source>
        <dbReference type="ARBA" id="ARBA00024195"/>
    </source>
</evidence>
<dbReference type="PRINTS" id="PR00722">
    <property type="entry name" value="CHYMOTRYPSIN"/>
</dbReference>
<dbReference type="InterPro" id="IPR009003">
    <property type="entry name" value="Peptidase_S1_PA"/>
</dbReference>
<dbReference type="GO" id="GO:0004252">
    <property type="term" value="F:serine-type endopeptidase activity"/>
    <property type="evidence" value="ECO:0007669"/>
    <property type="project" value="InterPro"/>
</dbReference>
<dbReference type="InterPro" id="IPR018114">
    <property type="entry name" value="TRYPSIN_HIS"/>
</dbReference>
<dbReference type="PANTHER" id="PTHR24256">
    <property type="entry name" value="TRYPTASE-RELATED"/>
    <property type="match status" value="1"/>
</dbReference>
<dbReference type="InterPro" id="IPR051487">
    <property type="entry name" value="Ser/Thr_Proteases_Immune/Dev"/>
</dbReference>
<gene>
    <name evidence="3" type="ORF">LSAA_3283</name>
</gene>
<dbReference type="SUPFAM" id="SSF50494">
    <property type="entry name" value="Trypsin-like serine proteases"/>
    <property type="match status" value="1"/>
</dbReference>
<dbReference type="GO" id="GO:0006508">
    <property type="term" value="P:proteolysis"/>
    <property type="evidence" value="ECO:0007669"/>
    <property type="project" value="InterPro"/>
</dbReference>
<dbReference type="OrthoDB" id="6339452at2759"/>
<dbReference type="Gene3D" id="2.40.10.10">
    <property type="entry name" value="Trypsin-like serine proteases"/>
    <property type="match status" value="1"/>
</dbReference>
<organism evidence="3 4">
    <name type="scientific">Lepeophtheirus salmonis</name>
    <name type="common">Salmon louse</name>
    <name type="synonym">Caligus salmonis</name>
    <dbReference type="NCBI Taxonomy" id="72036"/>
    <lineage>
        <taxon>Eukaryota</taxon>
        <taxon>Metazoa</taxon>
        <taxon>Ecdysozoa</taxon>
        <taxon>Arthropoda</taxon>
        <taxon>Crustacea</taxon>
        <taxon>Multicrustacea</taxon>
        <taxon>Hexanauplia</taxon>
        <taxon>Copepoda</taxon>
        <taxon>Siphonostomatoida</taxon>
        <taxon>Caligidae</taxon>
        <taxon>Lepeophtheirus</taxon>
    </lineage>
</organism>
<keyword evidence="4" id="KW-1185">Reference proteome</keyword>
<dbReference type="FunFam" id="2.40.10.10:FF:000068">
    <property type="entry name" value="transmembrane protease serine 2"/>
    <property type="match status" value="1"/>
</dbReference>
<protein>
    <submittedName>
        <fullName evidence="3">(salmon louse) hypothetical protein</fullName>
    </submittedName>
</protein>
<keyword evidence="1" id="KW-1015">Disulfide bond</keyword>
<evidence type="ECO:0000256" key="1">
    <source>
        <dbReference type="ARBA" id="ARBA00023157"/>
    </source>
</evidence>
<dbReference type="InterPro" id="IPR001254">
    <property type="entry name" value="Trypsin_dom"/>
</dbReference>
<dbReference type="SMART" id="SM00020">
    <property type="entry name" value="Tryp_SPc"/>
    <property type="match status" value="1"/>
</dbReference>